<name>A0A0F9CPF4_9ZZZZ</name>
<comment type="caution">
    <text evidence="1">The sequence shown here is derived from an EMBL/GenBank/DDBJ whole genome shotgun (WGS) entry which is preliminary data.</text>
</comment>
<proteinExistence type="predicted"/>
<dbReference type="Gene3D" id="1.10.472.170">
    <property type="match status" value="1"/>
</dbReference>
<sequence>MIILEGGYEHCLHSDLIDDAGILICRTCGLIINENKFVVQSERAYSSEDVKRVTHVDTVRGIFYPRRTMFKPKEIKSNFGKFIRMNRLDKWDIGRKNPRAMEIKNKIKSYLAANRMSDNKSIIIKTNYILRKVGDYDIRGRSSNLLTAALLIYILRAIRIPCNIKRILIFYDIKKRMPVFTMLNDIISKCDLPEVIDIRLRDYVSWYLYELERDNLMVPEDIILLINNGIYYADLMEEYSVGKSKLCNVSGILHYIFKNNGIHINQEEIAKCIGVTAASLRRAVKDLKELITLNENNS</sequence>
<dbReference type="AlphaFoldDB" id="A0A0F9CPF4"/>
<reference evidence="1" key="1">
    <citation type="journal article" date="2015" name="Nature">
        <title>Complex archaea that bridge the gap between prokaryotes and eukaryotes.</title>
        <authorList>
            <person name="Spang A."/>
            <person name="Saw J.H."/>
            <person name="Jorgensen S.L."/>
            <person name="Zaremba-Niedzwiedzka K."/>
            <person name="Martijn J."/>
            <person name="Lind A.E."/>
            <person name="van Eijk R."/>
            <person name="Schleper C."/>
            <person name="Guy L."/>
            <person name="Ettema T.J."/>
        </authorList>
    </citation>
    <scope>NUCLEOTIDE SEQUENCE</scope>
</reference>
<protein>
    <submittedName>
        <fullName evidence="1">Uncharacterized protein</fullName>
    </submittedName>
</protein>
<evidence type="ECO:0000313" key="1">
    <source>
        <dbReference type="EMBL" id="KKL28287.1"/>
    </source>
</evidence>
<organism evidence="1">
    <name type="scientific">marine sediment metagenome</name>
    <dbReference type="NCBI Taxonomy" id="412755"/>
    <lineage>
        <taxon>unclassified sequences</taxon>
        <taxon>metagenomes</taxon>
        <taxon>ecological metagenomes</taxon>
    </lineage>
</organism>
<gene>
    <name evidence="1" type="ORF">LCGC14_2376670</name>
</gene>
<accession>A0A0F9CPF4</accession>
<dbReference type="EMBL" id="LAZR01035153">
    <property type="protein sequence ID" value="KKL28287.1"/>
    <property type="molecule type" value="Genomic_DNA"/>
</dbReference>